<dbReference type="RefSeq" id="WP_202625851.1">
    <property type="nucleotide sequence ID" value="NZ_MAEI02000001.1"/>
</dbReference>
<gene>
    <name evidence="1" type="ORF">BAU18_002350</name>
</gene>
<dbReference type="Proteomes" id="UP001429357">
    <property type="component" value="Unassembled WGS sequence"/>
</dbReference>
<name>A0ABV0F3T4_9ENTE</name>
<sequence length="80" mass="9155">MSNFTGKPNPMKMKLFRAGGPIYQYVPGSSPRRPDLEKMVNEFLAENPDRAIFHIKQSTTAIGDNEDFQSETTISIWYKD</sequence>
<reference evidence="2" key="1">
    <citation type="submission" date="2016-06" db="EMBL/GenBank/DDBJ databases">
        <title>Four novel species of enterococci isolated from chicken manure.</title>
        <authorList>
            <person name="Van Tyne D."/>
        </authorList>
    </citation>
    <scope>NUCLEOTIDE SEQUENCE [LARGE SCALE GENOMIC DNA]</scope>
    <source>
        <strain evidence="2">JM9A</strain>
    </source>
</reference>
<reference evidence="1 2" key="2">
    <citation type="submission" date="2024-02" db="EMBL/GenBank/DDBJ databases">
        <title>The Genome Sequence of Enterococcus diestrammenae JM9A.</title>
        <authorList>
            <person name="Earl A."/>
            <person name="Manson A."/>
            <person name="Gilmore M."/>
            <person name="Sanders J."/>
            <person name="Shea T."/>
            <person name="Howe W."/>
            <person name="Livny J."/>
            <person name="Cuomo C."/>
            <person name="Neafsey D."/>
            <person name="Birren B."/>
        </authorList>
    </citation>
    <scope>NUCLEOTIDE SEQUENCE [LARGE SCALE GENOMIC DNA]</scope>
    <source>
        <strain evidence="1 2">JM9A</strain>
    </source>
</reference>
<comment type="caution">
    <text evidence="1">The sequence shown here is derived from an EMBL/GenBank/DDBJ whole genome shotgun (WGS) entry which is preliminary data.</text>
</comment>
<dbReference type="EMBL" id="MAEI02000001">
    <property type="protein sequence ID" value="MEO1782735.1"/>
    <property type="molecule type" value="Genomic_DNA"/>
</dbReference>
<keyword evidence="2" id="KW-1185">Reference proteome</keyword>
<organism evidence="1 2">
    <name type="scientific">Enterococcus diestrammenae</name>
    <dbReference type="NCBI Taxonomy" id="1155073"/>
    <lineage>
        <taxon>Bacteria</taxon>
        <taxon>Bacillati</taxon>
        <taxon>Bacillota</taxon>
        <taxon>Bacilli</taxon>
        <taxon>Lactobacillales</taxon>
        <taxon>Enterococcaceae</taxon>
        <taxon>Enterococcus</taxon>
    </lineage>
</organism>
<proteinExistence type="predicted"/>
<evidence type="ECO:0000313" key="2">
    <source>
        <dbReference type="Proteomes" id="UP001429357"/>
    </source>
</evidence>
<accession>A0ABV0F3T4</accession>
<evidence type="ECO:0000313" key="1">
    <source>
        <dbReference type="EMBL" id="MEO1782735.1"/>
    </source>
</evidence>
<protein>
    <submittedName>
        <fullName evidence="1">Uncharacterized protein</fullName>
    </submittedName>
</protein>